<keyword evidence="1" id="KW-1133">Transmembrane helix</keyword>
<evidence type="ECO:0000256" key="1">
    <source>
        <dbReference type="SAM" id="Phobius"/>
    </source>
</evidence>
<sequence>MPFTFSHPAAVLPILALPQRWRSATGLIVGSMTPDFEKFIRMSTEDPYSHTWRSIFYFNLPLGLVLAFLFHLVIRDTLVKHSPVFVRQRFIRLLDFNWWKYFRKQYFVVVLSLLAGTISHILWDSFTHKDGRGVQLLPFLEMELSGGEDKLYLFEVLQTVSSVIGLAIILFFVFRLRKNPIREILSLASLLTYWVGLLCGVMAVLTVRANIGSGLDTQSLYHLSIPVISAGMISLIIVSLYFKIVKPH</sequence>
<organism evidence="2 3">
    <name type="scientific">Rufibacter roseus</name>
    <dbReference type="NCBI Taxonomy" id="1567108"/>
    <lineage>
        <taxon>Bacteria</taxon>
        <taxon>Pseudomonadati</taxon>
        <taxon>Bacteroidota</taxon>
        <taxon>Cytophagia</taxon>
        <taxon>Cytophagales</taxon>
        <taxon>Hymenobacteraceae</taxon>
        <taxon>Rufibacter</taxon>
    </lineage>
</organism>
<feature type="transmembrane region" description="Helical" evidence="1">
    <location>
        <begin position="106"/>
        <end position="123"/>
    </location>
</feature>
<feature type="transmembrane region" description="Helical" evidence="1">
    <location>
        <begin position="151"/>
        <end position="173"/>
    </location>
</feature>
<feature type="transmembrane region" description="Helical" evidence="1">
    <location>
        <begin position="55"/>
        <end position="74"/>
    </location>
</feature>
<dbReference type="Proteomes" id="UP001596405">
    <property type="component" value="Unassembled WGS sequence"/>
</dbReference>
<accession>A0ABW2DLM2</accession>
<dbReference type="RefSeq" id="WP_066617242.1">
    <property type="nucleotide sequence ID" value="NZ_JBHSYQ010000006.1"/>
</dbReference>
<dbReference type="EMBL" id="JBHSYQ010000006">
    <property type="protein sequence ID" value="MFC6998560.1"/>
    <property type="molecule type" value="Genomic_DNA"/>
</dbReference>
<gene>
    <name evidence="2" type="ORF">ACFQHR_13055</name>
</gene>
<feature type="transmembrane region" description="Helical" evidence="1">
    <location>
        <begin position="185"/>
        <end position="207"/>
    </location>
</feature>
<proteinExistence type="predicted"/>
<reference evidence="3" key="1">
    <citation type="journal article" date="2019" name="Int. J. Syst. Evol. Microbiol.">
        <title>The Global Catalogue of Microorganisms (GCM) 10K type strain sequencing project: providing services to taxonomists for standard genome sequencing and annotation.</title>
        <authorList>
            <consortium name="The Broad Institute Genomics Platform"/>
            <consortium name="The Broad Institute Genome Sequencing Center for Infectious Disease"/>
            <person name="Wu L."/>
            <person name="Ma J."/>
        </authorList>
    </citation>
    <scope>NUCLEOTIDE SEQUENCE [LARGE SCALE GENOMIC DNA]</scope>
    <source>
        <strain evidence="3">CGMCC 4.7393</strain>
    </source>
</reference>
<feature type="transmembrane region" description="Helical" evidence="1">
    <location>
        <begin position="219"/>
        <end position="242"/>
    </location>
</feature>
<name>A0ABW2DLM2_9BACT</name>
<evidence type="ECO:0000313" key="3">
    <source>
        <dbReference type="Proteomes" id="UP001596405"/>
    </source>
</evidence>
<keyword evidence="3" id="KW-1185">Reference proteome</keyword>
<keyword evidence="1" id="KW-0812">Transmembrane</keyword>
<evidence type="ECO:0000313" key="2">
    <source>
        <dbReference type="EMBL" id="MFC6998560.1"/>
    </source>
</evidence>
<comment type="caution">
    <text evidence="2">The sequence shown here is derived from an EMBL/GenBank/DDBJ whole genome shotgun (WGS) entry which is preliminary data.</text>
</comment>
<keyword evidence="1" id="KW-0472">Membrane</keyword>
<dbReference type="InterPro" id="IPR025238">
    <property type="entry name" value="DUF4184"/>
</dbReference>
<dbReference type="Pfam" id="PF13803">
    <property type="entry name" value="DUF4184"/>
    <property type="match status" value="1"/>
</dbReference>
<protein>
    <submittedName>
        <fullName evidence="2">DUF4184 family protein</fullName>
    </submittedName>
</protein>